<name>A0AAV5LEZ8_9ROSI</name>
<dbReference type="GO" id="GO:0005524">
    <property type="term" value="F:ATP binding"/>
    <property type="evidence" value="ECO:0007669"/>
    <property type="project" value="UniProtKB-KW"/>
</dbReference>
<organism evidence="3 4">
    <name type="scientific">Rubroshorea leprosula</name>
    <dbReference type="NCBI Taxonomy" id="152421"/>
    <lineage>
        <taxon>Eukaryota</taxon>
        <taxon>Viridiplantae</taxon>
        <taxon>Streptophyta</taxon>
        <taxon>Embryophyta</taxon>
        <taxon>Tracheophyta</taxon>
        <taxon>Spermatophyta</taxon>
        <taxon>Magnoliopsida</taxon>
        <taxon>eudicotyledons</taxon>
        <taxon>Gunneridae</taxon>
        <taxon>Pentapetalae</taxon>
        <taxon>rosids</taxon>
        <taxon>malvids</taxon>
        <taxon>Malvales</taxon>
        <taxon>Dipterocarpaceae</taxon>
        <taxon>Rubroshorea</taxon>
    </lineage>
</organism>
<protein>
    <recommendedName>
        <fullName evidence="5">NB-ARC domain-containing protein</fullName>
    </recommendedName>
</protein>
<keyword evidence="4" id="KW-1185">Reference proteome</keyword>
<evidence type="ECO:0000313" key="4">
    <source>
        <dbReference type="Proteomes" id="UP001054252"/>
    </source>
</evidence>
<evidence type="ECO:0000313" key="3">
    <source>
        <dbReference type="EMBL" id="GKV35818.1"/>
    </source>
</evidence>
<dbReference type="InterPro" id="IPR050905">
    <property type="entry name" value="Plant_NBS-LRR"/>
</dbReference>
<dbReference type="GO" id="GO:0043531">
    <property type="term" value="F:ADP binding"/>
    <property type="evidence" value="ECO:0007669"/>
    <property type="project" value="InterPro"/>
</dbReference>
<proteinExistence type="predicted"/>
<dbReference type="PANTHER" id="PTHR33463:SF220">
    <property type="entry name" value="NB-ARC DOMAIN-CONTAINING PROTEIN"/>
    <property type="match status" value="1"/>
</dbReference>
<evidence type="ECO:0000256" key="2">
    <source>
        <dbReference type="ARBA" id="ARBA00022821"/>
    </source>
</evidence>
<gene>
    <name evidence="3" type="ORF">SLEP1_g44029</name>
</gene>
<keyword evidence="1" id="KW-0547">Nucleotide-binding</keyword>
<sequence length="204" mass="22908">MRDDVKREVHQGNGCKLVFTACFFDVYRKTKAQKDIKENCLKPEESRERFQGVVGEETLGDHPNITRLAERVVEECGLPLALITMGRSSEKKPEEWEHAVGVLRESAGGSTFTGIGLDKEMYDVSKFSYDNLPESTFKSCLLYRKPTLTKMSSLITVLVRGLSLVDECDSIRGRIYGYVIIGFPLDACLLEQADFSGNVKMHDA</sequence>
<reference evidence="3 4" key="1">
    <citation type="journal article" date="2021" name="Commun. Biol.">
        <title>The genome of Shorea leprosula (Dipterocarpaceae) highlights the ecological relevance of drought in aseasonal tropical rainforests.</title>
        <authorList>
            <person name="Ng K.K.S."/>
            <person name="Kobayashi M.J."/>
            <person name="Fawcett J.A."/>
            <person name="Hatakeyama M."/>
            <person name="Paape T."/>
            <person name="Ng C.H."/>
            <person name="Ang C.C."/>
            <person name="Tnah L.H."/>
            <person name="Lee C.T."/>
            <person name="Nishiyama T."/>
            <person name="Sese J."/>
            <person name="O'Brien M.J."/>
            <person name="Copetti D."/>
            <person name="Mohd Noor M.I."/>
            <person name="Ong R.C."/>
            <person name="Putra M."/>
            <person name="Sireger I.Z."/>
            <person name="Indrioko S."/>
            <person name="Kosugi Y."/>
            <person name="Izuno A."/>
            <person name="Isagi Y."/>
            <person name="Lee S.L."/>
            <person name="Shimizu K.K."/>
        </authorList>
    </citation>
    <scope>NUCLEOTIDE SEQUENCE [LARGE SCALE GENOMIC DNA]</scope>
    <source>
        <strain evidence="3">214</strain>
    </source>
</reference>
<keyword evidence="2" id="KW-0611">Plant defense</keyword>
<dbReference type="Gene3D" id="1.10.8.430">
    <property type="entry name" value="Helical domain of apoptotic protease-activating factors"/>
    <property type="match status" value="1"/>
</dbReference>
<comment type="caution">
    <text evidence="3">The sequence shown here is derived from an EMBL/GenBank/DDBJ whole genome shotgun (WGS) entry which is preliminary data.</text>
</comment>
<evidence type="ECO:0000256" key="1">
    <source>
        <dbReference type="ARBA" id="ARBA00022741"/>
    </source>
</evidence>
<dbReference type="InterPro" id="IPR042197">
    <property type="entry name" value="Apaf_helical"/>
</dbReference>
<dbReference type="Proteomes" id="UP001054252">
    <property type="component" value="Unassembled WGS sequence"/>
</dbReference>
<dbReference type="EMBL" id="BPVZ01000113">
    <property type="protein sequence ID" value="GKV35818.1"/>
    <property type="molecule type" value="Genomic_DNA"/>
</dbReference>
<dbReference type="InterPro" id="IPR027417">
    <property type="entry name" value="P-loop_NTPase"/>
</dbReference>
<accession>A0AAV5LEZ8</accession>
<dbReference type="PANTHER" id="PTHR33463">
    <property type="entry name" value="NB-ARC DOMAIN-CONTAINING PROTEIN-RELATED"/>
    <property type="match status" value="1"/>
</dbReference>
<dbReference type="AlphaFoldDB" id="A0AAV5LEZ8"/>
<dbReference type="GO" id="GO:0006952">
    <property type="term" value="P:defense response"/>
    <property type="evidence" value="ECO:0007669"/>
    <property type="project" value="UniProtKB-KW"/>
</dbReference>
<dbReference type="SUPFAM" id="SSF52540">
    <property type="entry name" value="P-loop containing nucleoside triphosphate hydrolases"/>
    <property type="match status" value="1"/>
</dbReference>
<evidence type="ECO:0008006" key="5">
    <source>
        <dbReference type="Google" id="ProtNLM"/>
    </source>
</evidence>